<organism evidence="1 2">
    <name type="scientific">Caerostris darwini</name>
    <dbReference type="NCBI Taxonomy" id="1538125"/>
    <lineage>
        <taxon>Eukaryota</taxon>
        <taxon>Metazoa</taxon>
        <taxon>Ecdysozoa</taxon>
        <taxon>Arthropoda</taxon>
        <taxon>Chelicerata</taxon>
        <taxon>Arachnida</taxon>
        <taxon>Araneae</taxon>
        <taxon>Araneomorphae</taxon>
        <taxon>Entelegynae</taxon>
        <taxon>Araneoidea</taxon>
        <taxon>Araneidae</taxon>
        <taxon>Caerostris</taxon>
    </lineage>
</organism>
<dbReference type="Proteomes" id="UP001054837">
    <property type="component" value="Unassembled WGS sequence"/>
</dbReference>
<reference evidence="1 2" key="1">
    <citation type="submission" date="2021-06" db="EMBL/GenBank/DDBJ databases">
        <title>Caerostris darwini draft genome.</title>
        <authorList>
            <person name="Kono N."/>
            <person name="Arakawa K."/>
        </authorList>
    </citation>
    <scope>NUCLEOTIDE SEQUENCE [LARGE SCALE GENOMIC DNA]</scope>
</reference>
<dbReference type="AlphaFoldDB" id="A0AAV4U246"/>
<name>A0AAV4U246_9ARAC</name>
<accession>A0AAV4U246</accession>
<feature type="non-terminal residue" evidence="1">
    <location>
        <position position="1"/>
    </location>
</feature>
<sequence length="63" mass="7319">QGAPRNTNRRVINFTSTTENLFQNFTCDILKLTLQKNHHFFAEEQLIYVKENLELMSGTECGN</sequence>
<keyword evidence="2" id="KW-1185">Reference proteome</keyword>
<comment type="caution">
    <text evidence="1">The sequence shown here is derived from an EMBL/GenBank/DDBJ whole genome shotgun (WGS) entry which is preliminary data.</text>
</comment>
<dbReference type="EMBL" id="BPLQ01010609">
    <property type="protein sequence ID" value="GIY51851.1"/>
    <property type="molecule type" value="Genomic_DNA"/>
</dbReference>
<evidence type="ECO:0000313" key="1">
    <source>
        <dbReference type="EMBL" id="GIY51851.1"/>
    </source>
</evidence>
<proteinExistence type="predicted"/>
<protein>
    <submittedName>
        <fullName evidence="1">Uncharacterized protein</fullName>
    </submittedName>
</protein>
<gene>
    <name evidence="1" type="ORF">CDAR_2331</name>
</gene>
<evidence type="ECO:0000313" key="2">
    <source>
        <dbReference type="Proteomes" id="UP001054837"/>
    </source>
</evidence>